<keyword evidence="9" id="KW-0812">Transmembrane</keyword>
<evidence type="ECO:0000256" key="7">
    <source>
        <dbReference type="ARBA" id="ARBA00023180"/>
    </source>
</evidence>
<evidence type="ECO:0000256" key="1">
    <source>
        <dbReference type="ARBA" id="ARBA00003273"/>
    </source>
</evidence>
<feature type="transmembrane region" description="Helical" evidence="9">
    <location>
        <begin position="428"/>
        <end position="450"/>
    </location>
</feature>
<dbReference type="Proteomes" id="UP001597438">
    <property type="component" value="Unassembled WGS sequence"/>
</dbReference>
<feature type="transmembrane region" description="Helical" evidence="9">
    <location>
        <begin position="456"/>
        <end position="474"/>
    </location>
</feature>
<dbReference type="Gene3D" id="3.40.630.10">
    <property type="entry name" value="Zn peptidases"/>
    <property type="match status" value="1"/>
</dbReference>
<feature type="transmembrane region" description="Helical" evidence="9">
    <location>
        <begin position="481"/>
        <end position="499"/>
    </location>
</feature>
<keyword evidence="5" id="KW-0926">Vacuole</keyword>
<evidence type="ECO:0000256" key="8">
    <source>
        <dbReference type="ARBA" id="ARBA00031512"/>
    </source>
</evidence>
<evidence type="ECO:0000256" key="5">
    <source>
        <dbReference type="ARBA" id="ARBA00022554"/>
    </source>
</evidence>
<feature type="transmembrane region" description="Helical" evidence="9">
    <location>
        <begin position="536"/>
        <end position="554"/>
    </location>
</feature>
<feature type="transmembrane region" description="Helical" evidence="9">
    <location>
        <begin position="329"/>
        <end position="350"/>
    </location>
</feature>
<dbReference type="PANTHER" id="PTHR12147">
    <property type="entry name" value="METALLOPEPTIDASE M28 FAMILY MEMBER"/>
    <property type="match status" value="1"/>
</dbReference>
<comment type="caution">
    <text evidence="11">The sequence shown here is derived from an EMBL/GenBank/DDBJ whole genome shotgun (WGS) entry which is preliminary data.</text>
</comment>
<dbReference type="InterPro" id="IPR007484">
    <property type="entry name" value="Peptidase_M28"/>
</dbReference>
<evidence type="ECO:0000313" key="11">
    <source>
        <dbReference type="EMBL" id="MFD2831882.1"/>
    </source>
</evidence>
<feature type="domain" description="Peptidase M28" evidence="10">
    <location>
        <begin position="101"/>
        <end position="290"/>
    </location>
</feature>
<evidence type="ECO:0000256" key="9">
    <source>
        <dbReference type="SAM" id="Phobius"/>
    </source>
</evidence>
<feature type="transmembrane region" description="Helical" evidence="9">
    <location>
        <begin position="362"/>
        <end position="383"/>
    </location>
</feature>
<keyword evidence="9" id="KW-0472">Membrane</keyword>
<keyword evidence="6 9" id="KW-1133">Transmembrane helix</keyword>
<evidence type="ECO:0000256" key="6">
    <source>
        <dbReference type="ARBA" id="ARBA00022989"/>
    </source>
</evidence>
<organism evidence="11 12">
    <name type="scientific">Christiangramia antarctica</name>
    <dbReference type="NCBI Taxonomy" id="2058158"/>
    <lineage>
        <taxon>Bacteria</taxon>
        <taxon>Pseudomonadati</taxon>
        <taxon>Bacteroidota</taxon>
        <taxon>Flavobacteriia</taxon>
        <taxon>Flavobacteriales</taxon>
        <taxon>Flavobacteriaceae</taxon>
        <taxon>Christiangramia</taxon>
    </lineage>
</organism>
<gene>
    <name evidence="11" type="ORF">ACFSYS_01190</name>
</gene>
<evidence type="ECO:0000256" key="3">
    <source>
        <dbReference type="ARBA" id="ARBA00010918"/>
    </source>
</evidence>
<protein>
    <recommendedName>
        <fullName evidence="4">Vacuolar membrane protease</fullName>
    </recommendedName>
    <alternativeName>
        <fullName evidence="8">FXNA-related family protease 1</fullName>
    </alternativeName>
</protein>
<reference evidence="12" key="1">
    <citation type="journal article" date="2019" name="Int. J. Syst. Evol. Microbiol.">
        <title>The Global Catalogue of Microorganisms (GCM) 10K type strain sequencing project: providing services to taxonomists for standard genome sequencing and annotation.</title>
        <authorList>
            <consortium name="The Broad Institute Genomics Platform"/>
            <consortium name="The Broad Institute Genome Sequencing Center for Infectious Disease"/>
            <person name="Wu L."/>
            <person name="Ma J."/>
        </authorList>
    </citation>
    <scope>NUCLEOTIDE SEQUENCE [LARGE SCALE GENOMIC DNA]</scope>
    <source>
        <strain evidence="12">KCTC 52925</strain>
    </source>
</reference>
<proteinExistence type="inferred from homology"/>
<feature type="transmembrane region" description="Helical" evidence="9">
    <location>
        <begin position="505"/>
        <end position="524"/>
    </location>
</feature>
<evidence type="ECO:0000256" key="2">
    <source>
        <dbReference type="ARBA" id="ARBA00004128"/>
    </source>
</evidence>
<name>A0ABW5WZC5_9FLAO</name>
<dbReference type="InterPro" id="IPR045175">
    <property type="entry name" value="M28_fam"/>
</dbReference>
<comment type="function">
    <text evidence="1">May be involved in vacuolar sorting and osmoregulation.</text>
</comment>
<dbReference type="EMBL" id="JBHUOJ010000004">
    <property type="protein sequence ID" value="MFD2831882.1"/>
    <property type="molecule type" value="Genomic_DNA"/>
</dbReference>
<keyword evidence="7" id="KW-0325">Glycoprotein</keyword>
<comment type="similarity">
    <text evidence="3">Belongs to the peptidase M28 family.</text>
</comment>
<dbReference type="SUPFAM" id="SSF53187">
    <property type="entry name" value="Zn-dependent exopeptidases"/>
    <property type="match status" value="1"/>
</dbReference>
<dbReference type="PANTHER" id="PTHR12147:SF58">
    <property type="entry name" value="VACUOLAR MEMBRANE PROTEASE"/>
    <property type="match status" value="1"/>
</dbReference>
<sequence>MSNRLTGLAAFLLLVFAVWLSFQFDQPNYKNNEKSPLTAFSTDRAFKHVEALAEKPHYLGTKAHSEVRNYIVNELQDLGLEVQTQEAYIMNAYGNIAKPENILARIDGSGTGDALVLMSHYDSAPHSSYGASDAGSGVATILEGIRASLQKKEAYQNDIILLFTDAEEIGLLGAELFVKDHPWAKDAKLAINFEARGSGGAPYMLLETNKKNKNLVQAFKEAKVPFPVSNSLAYSIYKMLPNDTDLTVLRKQANINGFNFAFIDDHFDYHSANDTPKNLNKETLAHQGSYFMPMLSYFKDANLNELSSEKDSIYFNLIFGEFITYPFSWIFPMLIIAIIIFLILIIYGLRRKSFRFSDVFKSFLPALLSIAGSGLAVWLLWNLCLLVYQRYSEMINGFTYNGYTYMAASVFLSLAICFFVYQKFRKKIAPAALLIGPLSLWILICTLVAIHLKGASYFIIPVYFALIQFFVMIQQKKPGRILMAILCFPAFLLLMPFIWGLPVALGLKMLFVTGILSALLFGLLTPVFAYFKRKSAFTSLSLVAFIVFMVIAHFKGGFNEERPRPDSLLYIQDLDANTANWYSYDAKPDVFTEKYFNEESEVDSNSELNIDSKYNGKFTLKAPAPMIALQVPSIKMQELPSDSSGFRKYSVKIVPNRDINRLDLYEINDTNFKDFTVNGMRSKNIDFRGNDLHMHQNRWQERLLTYYASNRDTINIEFSFEGNNSPKFMLYESAYDLIGNKNLKVPERPKGIIPKPFKLNDATILKKTFTLGE</sequence>
<feature type="transmembrane region" description="Helical" evidence="9">
    <location>
        <begin position="403"/>
        <end position="421"/>
    </location>
</feature>
<evidence type="ECO:0000313" key="12">
    <source>
        <dbReference type="Proteomes" id="UP001597438"/>
    </source>
</evidence>
<evidence type="ECO:0000259" key="10">
    <source>
        <dbReference type="Pfam" id="PF04389"/>
    </source>
</evidence>
<dbReference type="RefSeq" id="WP_251739831.1">
    <property type="nucleotide sequence ID" value="NZ_JBHUOJ010000004.1"/>
</dbReference>
<keyword evidence="12" id="KW-1185">Reference proteome</keyword>
<dbReference type="Pfam" id="PF04389">
    <property type="entry name" value="Peptidase_M28"/>
    <property type="match status" value="1"/>
</dbReference>
<evidence type="ECO:0000256" key="4">
    <source>
        <dbReference type="ARBA" id="ARBA00017435"/>
    </source>
</evidence>
<comment type="subcellular location">
    <subcellularLocation>
        <location evidence="2">Vacuole membrane</location>
        <topology evidence="2">Multi-pass membrane protein</topology>
    </subcellularLocation>
</comment>
<accession>A0ABW5WZC5</accession>